<dbReference type="Proteomes" id="UP000294856">
    <property type="component" value="Unassembled WGS sequence"/>
</dbReference>
<dbReference type="SUPFAM" id="SSF46689">
    <property type="entry name" value="Homeodomain-like"/>
    <property type="match status" value="2"/>
</dbReference>
<feature type="DNA-binding region" description="H-T-H motif" evidence="4">
    <location>
        <begin position="17"/>
        <end position="36"/>
    </location>
</feature>
<evidence type="ECO:0000313" key="7">
    <source>
        <dbReference type="Proteomes" id="UP000294856"/>
    </source>
</evidence>
<keyword evidence="7" id="KW-1185">Reference proteome</keyword>
<name>A0A4R1FQZ0_9NOCA</name>
<dbReference type="InterPro" id="IPR001647">
    <property type="entry name" value="HTH_TetR"/>
</dbReference>
<evidence type="ECO:0000256" key="1">
    <source>
        <dbReference type="ARBA" id="ARBA00023015"/>
    </source>
</evidence>
<feature type="domain" description="HTH tetR-type" evidence="5">
    <location>
        <begin position="218"/>
        <end position="278"/>
    </location>
</feature>
<dbReference type="EMBL" id="SMFR01000002">
    <property type="protein sequence ID" value="TCJ97696.1"/>
    <property type="molecule type" value="Genomic_DNA"/>
</dbReference>
<dbReference type="InterPro" id="IPR050109">
    <property type="entry name" value="HTH-type_TetR-like_transc_reg"/>
</dbReference>
<feature type="DNA-binding region" description="H-T-H motif" evidence="4">
    <location>
        <begin position="241"/>
        <end position="260"/>
    </location>
</feature>
<proteinExistence type="predicted"/>
<dbReference type="RefSeq" id="WP_084472414.1">
    <property type="nucleotide sequence ID" value="NZ_SMFR01000002.1"/>
</dbReference>
<reference evidence="6 7" key="1">
    <citation type="submission" date="2019-03" db="EMBL/GenBank/DDBJ databases">
        <title>Genomic Encyclopedia of Type Strains, Phase IV (KMG-IV): sequencing the most valuable type-strain genomes for metagenomic binning, comparative biology and taxonomic classification.</title>
        <authorList>
            <person name="Goeker M."/>
        </authorList>
    </citation>
    <scope>NUCLEOTIDE SEQUENCE [LARGE SCALE GENOMIC DNA]</scope>
    <source>
        <strain evidence="6 7">DSM 44684</strain>
    </source>
</reference>
<accession>A0A4R1FQZ0</accession>
<dbReference type="GO" id="GO:0000976">
    <property type="term" value="F:transcription cis-regulatory region binding"/>
    <property type="evidence" value="ECO:0007669"/>
    <property type="project" value="TreeGrafter"/>
</dbReference>
<evidence type="ECO:0000256" key="2">
    <source>
        <dbReference type="ARBA" id="ARBA00023125"/>
    </source>
</evidence>
<dbReference type="GO" id="GO:0003700">
    <property type="term" value="F:DNA-binding transcription factor activity"/>
    <property type="evidence" value="ECO:0007669"/>
    <property type="project" value="TreeGrafter"/>
</dbReference>
<dbReference type="PANTHER" id="PTHR30055">
    <property type="entry name" value="HTH-TYPE TRANSCRIPTIONAL REGULATOR RUTR"/>
    <property type="match status" value="1"/>
</dbReference>
<dbReference type="Gene3D" id="1.10.357.10">
    <property type="entry name" value="Tetracycline Repressor, domain 2"/>
    <property type="match status" value="2"/>
</dbReference>
<evidence type="ECO:0000256" key="3">
    <source>
        <dbReference type="ARBA" id="ARBA00023163"/>
    </source>
</evidence>
<dbReference type="PROSITE" id="PS50977">
    <property type="entry name" value="HTH_TETR_2"/>
    <property type="match status" value="2"/>
</dbReference>
<feature type="domain" description="HTH tetR-type" evidence="5">
    <location>
        <begin position="1"/>
        <end position="54"/>
    </location>
</feature>
<dbReference type="OrthoDB" id="4442317at2"/>
<keyword evidence="2 4" id="KW-0238">DNA-binding</keyword>
<evidence type="ECO:0000259" key="5">
    <source>
        <dbReference type="PROSITE" id="PS50977"/>
    </source>
</evidence>
<evidence type="ECO:0000313" key="6">
    <source>
        <dbReference type="EMBL" id="TCJ97696.1"/>
    </source>
</evidence>
<dbReference type="SUPFAM" id="SSF48498">
    <property type="entry name" value="Tetracyclin repressor-like, C-terminal domain"/>
    <property type="match status" value="1"/>
</dbReference>
<comment type="caution">
    <text evidence="6">The sequence shown here is derived from an EMBL/GenBank/DDBJ whole genome shotgun (WGS) entry which is preliminary data.</text>
</comment>
<dbReference type="Pfam" id="PF00440">
    <property type="entry name" value="TetR_N"/>
    <property type="match status" value="2"/>
</dbReference>
<evidence type="ECO:0000256" key="4">
    <source>
        <dbReference type="PROSITE-ProRule" id="PRU00335"/>
    </source>
</evidence>
<keyword evidence="1" id="KW-0805">Transcription regulation</keyword>
<gene>
    <name evidence="6" type="ORF">DFR71_3744</name>
</gene>
<protein>
    <submittedName>
        <fullName evidence="6">TetR family transcriptional regulator</fullName>
    </submittedName>
</protein>
<dbReference type="InterPro" id="IPR036271">
    <property type="entry name" value="Tet_transcr_reg_TetR-rel_C_sf"/>
</dbReference>
<dbReference type="PANTHER" id="PTHR30055:SF234">
    <property type="entry name" value="HTH-TYPE TRANSCRIPTIONAL REGULATOR BETI"/>
    <property type="match status" value="1"/>
</dbReference>
<sequence length="410" mass="44232">MRALVEHPEQILLRGFRSEEVINAAGVSQATFYRRFATKNAFLLAVLDEIQAPADCTVEAVRHTVAEQVAEHANAGRAVVRALAEQYFDVLTDRTTLTKNLLTHLFATGDPRTARAVASHFRRRDELAVASVDVAFARSGASLRAPFTTRSLAVALTALVDGFRLRTDGDPSTVTTNLVTDTIVALLNGAIAKPDRHEHIDDVLTAYYPTADTAVLPRDLRAAILGAAREEFSARGYFAASMQAIGERAGVPIGTVRTLFPNKPHLIIGALSKHVTELAEAVADDVKLGRDELTILGNHLLRLAQLTASETAFMDALLVALAHDARGEPDGLLSLREKVDLPAVIAPVIATAQAKGVLAELAPPDELAATITNIQLHRCFTRRGNPPEENTAFIVDLLLHGLLRDSPTPR</sequence>
<dbReference type="AlphaFoldDB" id="A0A4R1FQZ0"/>
<keyword evidence="3" id="KW-0804">Transcription</keyword>
<dbReference type="InterPro" id="IPR009057">
    <property type="entry name" value="Homeodomain-like_sf"/>
</dbReference>
<dbReference type="STRING" id="1210063.GCA_001612665_01401"/>
<organism evidence="6 7">
    <name type="scientific">Nocardia alba</name>
    <dbReference type="NCBI Taxonomy" id="225051"/>
    <lineage>
        <taxon>Bacteria</taxon>
        <taxon>Bacillati</taxon>
        <taxon>Actinomycetota</taxon>
        <taxon>Actinomycetes</taxon>
        <taxon>Mycobacteriales</taxon>
        <taxon>Nocardiaceae</taxon>
        <taxon>Nocardia</taxon>
    </lineage>
</organism>